<feature type="non-terminal residue" evidence="1">
    <location>
        <position position="54"/>
    </location>
</feature>
<organism evidence="1">
    <name type="scientific">marine metagenome</name>
    <dbReference type="NCBI Taxonomy" id="408172"/>
    <lineage>
        <taxon>unclassified sequences</taxon>
        <taxon>metagenomes</taxon>
        <taxon>ecological metagenomes</taxon>
    </lineage>
</organism>
<evidence type="ECO:0000313" key="1">
    <source>
        <dbReference type="EMBL" id="SVA67778.1"/>
    </source>
</evidence>
<protein>
    <recommendedName>
        <fullName evidence="2">THIF-type NAD/FAD binding fold domain-containing protein</fullName>
    </recommendedName>
</protein>
<dbReference type="AlphaFoldDB" id="A0A381XSS4"/>
<accession>A0A381XSS4</accession>
<proteinExistence type="predicted"/>
<evidence type="ECO:0008006" key="2">
    <source>
        <dbReference type="Google" id="ProtNLM"/>
    </source>
</evidence>
<name>A0A381XSS4_9ZZZZ</name>
<gene>
    <name evidence="1" type="ORF">METZ01_LOCUS120632</name>
</gene>
<dbReference type="EMBL" id="UINC01016242">
    <property type="protein sequence ID" value="SVA67778.1"/>
    <property type="molecule type" value="Genomic_DNA"/>
</dbReference>
<reference evidence="1" key="1">
    <citation type="submission" date="2018-05" db="EMBL/GenBank/DDBJ databases">
        <authorList>
            <person name="Lanie J.A."/>
            <person name="Ng W.-L."/>
            <person name="Kazmierczak K.M."/>
            <person name="Andrzejewski T.M."/>
            <person name="Davidsen T.M."/>
            <person name="Wayne K.J."/>
            <person name="Tettelin H."/>
            <person name="Glass J.I."/>
            <person name="Rusch D."/>
            <person name="Podicherti R."/>
            <person name="Tsui H.-C.T."/>
            <person name="Winkler M.E."/>
        </authorList>
    </citation>
    <scope>NUCLEOTIDE SEQUENCE</scope>
</reference>
<sequence>MQTNSNNTDEYDYRIAVIGVGGIGSTLVSELVRALHRGGLLQSTKDITIWIYDS</sequence>